<dbReference type="Proteomes" id="UP000195950">
    <property type="component" value="Unassembled WGS sequence"/>
</dbReference>
<feature type="domain" description="Glycosyltransferase 2-like" evidence="2">
    <location>
        <begin position="4"/>
        <end position="129"/>
    </location>
</feature>
<evidence type="ECO:0000313" key="3">
    <source>
        <dbReference type="EMBL" id="OUP16565.1"/>
    </source>
</evidence>
<dbReference type="AlphaFoldDB" id="A0A1Y4I8F2"/>
<keyword evidence="1" id="KW-1133">Transmembrane helix</keyword>
<dbReference type="EMBL" id="NFJX01000015">
    <property type="protein sequence ID" value="OUP16565.1"/>
    <property type="molecule type" value="Genomic_DNA"/>
</dbReference>
<reference evidence="4" key="1">
    <citation type="submission" date="2017-04" db="EMBL/GenBank/DDBJ databases">
        <title>Function of individual gut microbiota members based on whole genome sequencing of pure cultures obtained from chicken caecum.</title>
        <authorList>
            <person name="Medvecky M."/>
            <person name="Cejkova D."/>
            <person name="Polansky O."/>
            <person name="Karasova D."/>
            <person name="Kubasova T."/>
            <person name="Cizek A."/>
            <person name="Rychlik I."/>
        </authorList>
    </citation>
    <scope>NUCLEOTIDE SEQUENCE [LARGE SCALE GENOMIC DNA]</scope>
    <source>
        <strain evidence="4">An199</strain>
    </source>
</reference>
<keyword evidence="3" id="KW-0808">Transferase</keyword>
<comment type="caution">
    <text evidence="3">The sequence shown here is derived from an EMBL/GenBank/DDBJ whole genome shotgun (WGS) entry which is preliminary data.</text>
</comment>
<dbReference type="GO" id="GO:0016758">
    <property type="term" value="F:hexosyltransferase activity"/>
    <property type="evidence" value="ECO:0007669"/>
    <property type="project" value="UniProtKB-ARBA"/>
</dbReference>
<dbReference type="Gene3D" id="3.90.550.10">
    <property type="entry name" value="Spore Coat Polysaccharide Biosynthesis Protein SpsA, Chain A"/>
    <property type="match status" value="1"/>
</dbReference>
<keyword evidence="1" id="KW-0472">Membrane</keyword>
<sequence length="559" mass="64087">MKVSVVTVTWNSAATLRDTLESVLAQTYCDIEHIIVDGGSMDGTMRLVQEYEPRYNGRLRYISEPDRGIYDAMNKGIGMASGEVVGILNSDDFYTSPDAVEKLVGELVGCHVDAVFGDIHYVDDKDLDKCVRYYSSASFKRWKMLLGFMPAHPSFYCRKQVYERYGMFSTSYKVAADFENLLRLIYVGKISIKYVPMDCVTMRTGGASTSGLASHRQILADHVRAYRENHVRSNALLDSLRYVYKVVEIAKYKLIQNRTMKKFLVVLLLLLVTVSLQLSAQTRSGTVDIFMGADFNYRDIYFNNRVYDVLLNLTPGIKWNMGHRWEVAAQVFVPVVNQYGDRYKKVRLNMAVLSKQLVVGQHWKMKLSGGLFGSERYGLDLRNMFVFNPWLAMTAQVGLTGYCSMATGWEASTMKRLTAQVGPEFYIHRWNTQISIRGGRYVYGDYGMIGEGFRHFKHVSVGVYVSYSNKGKEDAGFKVIMMLPPYKRAVRKINIRPASNFRLTYSVEGNGYANCTYFTDPEQNEREGWFDRDLLPWGTDTMTPDFTFKRRKEEKKNEE</sequence>
<name>A0A1Y4I8F2_PARDI</name>
<evidence type="ECO:0000313" key="4">
    <source>
        <dbReference type="Proteomes" id="UP000195950"/>
    </source>
</evidence>
<accession>A0A1Y4I8F2</accession>
<keyword evidence="1" id="KW-0812">Transmembrane</keyword>
<gene>
    <name evidence="3" type="ORF">B5F32_15375</name>
</gene>
<dbReference type="PANTHER" id="PTHR22916:SF3">
    <property type="entry name" value="UDP-GLCNAC:BETAGAL BETA-1,3-N-ACETYLGLUCOSAMINYLTRANSFERASE-LIKE PROTEIN 1"/>
    <property type="match status" value="1"/>
</dbReference>
<dbReference type="PANTHER" id="PTHR22916">
    <property type="entry name" value="GLYCOSYLTRANSFERASE"/>
    <property type="match status" value="1"/>
</dbReference>
<organism evidence="3 4">
    <name type="scientific">Parabacteroides distasonis</name>
    <dbReference type="NCBI Taxonomy" id="823"/>
    <lineage>
        <taxon>Bacteria</taxon>
        <taxon>Pseudomonadati</taxon>
        <taxon>Bacteroidota</taxon>
        <taxon>Bacteroidia</taxon>
        <taxon>Bacteroidales</taxon>
        <taxon>Tannerellaceae</taxon>
        <taxon>Parabacteroides</taxon>
    </lineage>
</organism>
<dbReference type="CDD" id="cd06433">
    <property type="entry name" value="GT_2_WfgS_like"/>
    <property type="match status" value="1"/>
</dbReference>
<evidence type="ECO:0000259" key="2">
    <source>
        <dbReference type="Pfam" id="PF00535"/>
    </source>
</evidence>
<dbReference type="InterPro" id="IPR029044">
    <property type="entry name" value="Nucleotide-diphossugar_trans"/>
</dbReference>
<evidence type="ECO:0000256" key="1">
    <source>
        <dbReference type="SAM" id="Phobius"/>
    </source>
</evidence>
<dbReference type="Pfam" id="PF00535">
    <property type="entry name" value="Glycos_transf_2"/>
    <property type="match status" value="1"/>
</dbReference>
<proteinExistence type="predicted"/>
<dbReference type="SUPFAM" id="SSF53448">
    <property type="entry name" value="Nucleotide-diphospho-sugar transferases"/>
    <property type="match status" value="1"/>
</dbReference>
<dbReference type="InterPro" id="IPR001173">
    <property type="entry name" value="Glyco_trans_2-like"/>
</dbReference>
<protein>
    <submittedName>
        <fullName evidence="3">Glycosyltransferase</fullName>
    </submittedName>
</protein>
<feature type="transmembrane region" description="Helical" evidence="1">
    <location>
        <begin position="263"/>
        <end position="280"/>
    </location>
</feature>